<dbReference type="InterPro" id="IPR011009">
    <property type="entry name" value="Kinase-like_dom_sf"/>
</dbReference>
<keyword evidence="3 6" id="KW-0547">Nucleotide-binding</keyword>
<reference evidence="9 10" key="1">
    <citation type="journal article" date="2022" name="Nat. Plants">
        <title>Genomes of leafy and leafless Platanthera orchids illuminate the evolution of mycoheterotrophy.</title>
        <authorList>
            <person name="Li M.H."/>
            <person name="Liu K.W."/>
            <person name="Li Z."/>
            <person name="Lu H.C."/>
            <person name="Ye Q.L."/>
            <person name="Zhang D."/>
            <person name="Wang J.Y."/>
            <person name="Li Y.F."/>
            <person name="Zhong Z.M."/>
            <person name="Liu X."/>
            <person name="Yu X."/>
            <person name="Liu D.K."/>
            <person name="Tu X.D."/>
            <person name="Liu B."/>
            <person name="Hao Y."/>
            <person name="Liao X.Y."/>
            <person name="Jiang Y.T."/>
            <person name="Sun W.H."/>
            <person name="Chen J."/>
            <person name="Chen Y.Q."/>
            <person name="Ai Y."/>
            <person name="Zhai J.W."/>
            <person name="Wu S.S."/>
            <person name="Zhou Z."/>
            <person name="Hsiao Y.Y."/>
            <person name="Wu W.L."/>
            <person name="Chen Y.Y."/>
            <person name="Lin Y.F."/>
            <person name="Hsu J.L."/>
            <person name="Li C.Y."/>
            <person name="Wang Z.W."/>
            <person name="Zhao X."/>
            <person name="Zhong W.Y."/>
            <person name="Ma X.K."/>
            <person name="Ma L."/>
            <person name="Huang J."/>
            <person name="Chen G.Z."/>
            <person name="Huang M.Z."/>
            <person name="Huang L."/>
            <person name="Peng D.H."/>
            <person name="Luo Y.B."/>
            <person name="Zou S.Q."/>
            <person name="Chen S.P."/>
            <person name="Lan S."/>
            <person name="Tsai W.C."/>
            <person name="Van de Peer Y."/>
            <person name="Liu Z.J."/>
        </authorList>
    </citation>
    <scope>NUCLEOTIDE SEQUENCE [LARGE SCALE GENOMIC DNA]</scope>
    <source>
        <strain evidence="9">Lor287</strain>
    </source>
</reference>
<dbReference type="GO" id="GO:0004674">
    <property type="term" value="F:protein serine/threonine kinase activity"/>
    <property type="evidence" value="ECO:0007669"/>
    <property type="project" value="UniProtKB-KW"/>
</dbReference>
<dbReference type="Proteomes" id="UP001418222">
    <property type="component" value="Unassembled WGS sequence"/>
</dbReference>
<evidence type="ECO:0000256" key="6">
    <source>
        <dbReference type="PROSITE-ProRule" id="PRU10141"/>
    </source>
</evidence>
<evidence type="ECO:0000256" key="1">
    <source>
        <dbReference type="ARBA" id="ARBA00022527"/>
    </source>
</evidence>
<feature type="region of interest" description="Disordered" evidence="7">
    <location>
        <begin position="694"/>
        <end position="755"/>
    </location>
</feature>
<feature type="compositionally biased region" description="Low complexity" evidence="7">
    <location>
        <begin position="859"/>
        <end position="875"/>
    </location>
</feature>
<evidence type="ECO:0000256" key="5">
    <source>
        <dbReference type="ARBA" id="ARBA00022840"/>
    </source>
</evidence>
<feature type="domain" description="Protein kinase" evidence="8">
    <location>
        <begin position="129"/>
        <end position="449"/>
    </location>
</feature>
<proteinExistence type="predicted"/>
<dbReference type="Gene3D" id="1.10.510.10">
    <property type="entry name" value="Transferase(Phosphotransferase) domain 1"/>
    <property type="match status" value="1"/>
</dbReference>
<feature type="compositionally biased region" description="Low complexity" evidence="7">
    <location>
        <begin position="694"/>
        <end position="705"/>
    </location>
</feature>
<dbReference type="PANTHER" id="PTHR24058">
    <property type="entry name" value="DUAL SPECIFICITY PROTEIN KINASE"/>
    <property type="match status" value="1"/>
</dbReference>
<feature type="region of interest" description="Disordered" evidence="7">
    <location>
        <begin position="655"/>
        <end position="678"/>
    </location>
</feature>
<dbReference type="EMBL" id="JBBWWQ010000006">
    <property type="protein sequence ID" value="KAK8945039.1"/>
    <property type="molecule type" value="Genomic_DNA"/>
</dbReference>
<evidence type="ECO:0000313" key="10">
    <source>
        <dbReference type="Proteomes" id="UP001418222"/>
    </source>
</evidence>
<dbReference type="PANTHER" id="PTHR24058:SF17">
    <property type="entry name" value="HOMEODOMAIN INTERACTING PROTEIN KINASE, ISOFORM D"/>
    <property type="match status" value="1"/>
</dbReference>
<accession>A0AAP0G976</accession>
<dbReference type="Gene3D" id="3.30.200.20">
    <property type="entry name" value="Phosphorylase Kinase, domain 1"/>
    <property type="match status" value="1"/>
</dbReference>
<feature type="compositionally biased region" description="Gly residues" evidence="7">
    <location>
        <begin position="13"/>
        <end position="22"/>
    </location>
</feature>
<keyword evidence="2" id="KW-0808">Transferase</keyword>
<feature type="binding site" evidence="6">
    <location>
        <position position="158"/>
    </location>
    <ligand>
        <name>ATP</name>
        <dbReference type="ChEBI" id="CHEBI:30616"/>
    </ligand>
</feature>
<dbReference type="SUPFAM" id="SSF56112">
    <property type="entry name" value="Protein kinase-like (PK-like)"/>
    <property type="match status" value="1"/>
</dbReference>
<gene>
    <name evidence="9" type="primary">AFC1</name>
    <name evidence="9" type="ORF">KSP39_PZI008256</name>
</gene>
<dbReference type="InterPro" id="IPR050494">
    <property type="entry name" value="Ser_Thr_dual-spec_kinase"/>
</dbReference>
<keyword evidence="1" id="KW-0723">Serine/threonine-protein kinase</keyword>
<evidence type="ECO:0000256" key="7">
    <source>
        <dbReference type="SAM" id="MobiDB-lite"/>
    </source>
</evidence>
<name>A0AAP0G976_9ASPA</name>
<keyword evidence="5 6" id="KW-0067">ATP-binding</keyword>
<protein>
    <submittedName>
        <fullName evidence="9">Serine/threonine-protein kinase AFC1</fullName>
    </submittedName>
</protein>
<dbReference type="GO" id="GO:0005737">
    <property type="term" value="C:cytoplasm"/>
    <property type="evidence" value="ECO:0007669"/>
    <property type="project" value="TreeGrafter"/>
</dbReference>
<dbReference type="PROSITE" id="PS50011">
    <property type="entry name" value="PROTEIN_KINASE_DOM"/>
    <property type="match status" value="1"/>
</dbReference>
<dbReference type="InterPro" id="IPR000719">
    <property type="entry name" value="Prot_kinase_dom"/>
</dbReference>
<evidence type="ECO:0000256" key="2">
    <source>
        <dbReference type="ARBA" id="ARBA00022679"/>
    </source>
</evidence>
<organism evidence="9 10">
    <name type="scientific">Platanthera zijinensis</name>
    <dbReference type="NCBI Taxonomy" id="2320716"/>
    <lineage>
        <taxon>Eukaryota</taxon>
        <taxon>Viridiplantae</taxon>
        <taxon>Streptophyta</taxon>
        <taxon>Embryophyta</taxon>
        <taxon>Tracheophyta</taxon>
        <taxon>Spermatophyta</taxon>
        <taxon>Magnoliopsida</taxon>
        <taxon>Liliopsida</taxon>
        <taxon>Asparagales</taxon>
        <taxon>Orchidaceae</taxon>
        <taxon>Orchidoideae</taxon>
        <taxon>Orchideae</taxon>
        <taxon>Orchidinae</taxon>
        <taxon>Platanthera</taxon>
    </lineage>
</organism>
<feature type="compositionally biased region" description="Polar residues" evidence="7">
    <location>
        <begin position="876"/>
        <end position="904"/>
    </location>
</feature>
<evidence type="ECO:0000259" key="8">
    <source>
        <dbReference type="PROSITE" id="PS50011"/>
    </source>
</evidence>
<evidence type="ECO:0000256" key="3">
    <source>
        <dbReference type="ARBA" id="ARBA00022741"/>
    </source>
</evidence>
<dbReference type="AlphaFoldDB" id="A0AAP0G976"/>
<feature type="compositionally biased region" description="Polar residues" evidence="7">
    <location>
        <begin position="657"/>
        <end position="672"/>
    </location>
</feature>
<keyword evidence="10" id="KW-1185">Reference proteome</keyword>
<keyword evidence="4 9" id="KW-0418">Kinase</keyword>
<dbReference type="Pfam" id="PF00069">
    <property type="entry name" value="Pkinase"/>
    <property type="match status" value="2"/>
</dbReference>
<feature type="region of interest" description="Disordered" evidence="7">
    <location>
        <begin position="834"/>
        <end position="904"/>
    </location>
</feature>
<dbReference type="PROSITE" id="PS00107">
    <property type="entry name" value="PROTEIN_KINASE_ATP"/>
    <property type="match status" value="1"/>
</dbReference>
<evidence type="ECO:0000313" key="9">
    <source>
        <dbReference type="EMBL" id="KAK8945039.1"/>
    </source>
</evidence>
<sequence>MEAGVGSKEDGSGGRQAGGSYGSGSSSAWTPLVGAFRPYQTFNTCSTSVRLGGLETIVRKPLVARLTKEIVETFLICNPDFRFSEILNPKRFITSPSDGVLNDGYDNKDNDLVLYVNSILVNAASKQRYIVKELLGQGTFGQVAKCWTSETDNYVAVKIIKNQPAYYQQALVEVSILLMLNQKVNSDEHYHIVRILDYFVYQRHLCISFELLSSNLYELIKLNQFRGFPLNIVRRFSSQVMLDLDSTGPDIKIIDFGSACLEGRTVYSYIQSRYYRSPEVLLGYPYTAAVDMWSFGCIVAELFLGLPLFAGASEFDLLQRMIEILGEQPPDDLLRDAQNTNKFFKHVGSIYRLGDEDAYKGVIHTYRVLTAEEYEARESKKPVIGKRYFNYVKLEDVIAKYPFKKNLLEEEVKKEILDRLKLVDFLRGLVEFDPAKRWSPLQASNHPFITGEALTCPYNPPPESLKIRAVQSVTVDHHNPGGGHWLAAGLSPQVQNVNRSFTKNSPQFSMVPLSHGGSYGSMGSHGSYIDNYGIGSSYGSYGDPNNMQTYFSPVGPYGMNVQAQVGVPFLGTSPDTWRRPHRHGSLFGVSPTGNLGPMSLGASPSQFTPPSSQVQISTVSPGKYGSSSPARGSLHGSPLSKAAVVAQYNRRRAWGNPGSSAVQLHESSSQHWQGYHNEGSVSSQLDNYSHVQFSSRGSLASSNNSYRRQQMSGGRGPGLSANTHLSHPPSTLNSNAPPSHTSLASGDKYESSLLLPDPADWDPNYSDELLLQEDNYDVSSLSSGIANGMQLGNVINPATLTSGVTRLSHNVNQASTSSSSRLLNQRTDGQFQAHSLDESNPHSTNDLHAGFSRLPNVAQNSPSRFSQQSQQPFNRYNNHMQSTSMHGLRTQQKGQPSRSTYNVPDSRSAANNMFSNSMQWGNLCNRAI</sequence>
<feature type="region of interest" description="Disordered" evidence="7">
    <location>
        <begin position="1"/>
        <end position="26"/>
    </location>
</feature>
<evidence type="ECO:0000256" key="4">
    <source>
        <dbReference type="ARBA" id="ARBA00022777"/>
    </source>
</evidence>
<feature type="compositionally biased region" description="Polar residues" evidence="7">
    <location>
        <begin position="720"/>
        <end position="744"/>
    </location>
</feature>
<dbReference type="InterPro" id="IPR017441">
    <property type="entry name" value="Protein_kinase_ATP_BS"/>
</dbReference>
<comment type="caution">
    <text evidence="9">The sequence shown here is derived from an EMBL/GenBank/DDBJ whole genome shotgun (WGS) entry which is preliminary data.</text>
</comment>
<feature type="compositionally biased region" description="Polar residues" evidence="7">
    <location>
        <begin position="602"/>
        <end position="630"/>
    </location>
</feature>
<dbReference type="GO" id="GO:0004713">
    <property type="term" value="F:protein tyrosine kinase activity"/>
    <property type="evidence" value="ECO:0007669"/>
    <property type="project" value="TreeGrafter"/>
</dbReference>
<feature type="region of interest" description="Disordered" evidence="7">
    <location>
        <begin position="583"/>
        <end position="638"/>
    </location>
</feature>
<dbReference type="GO" id="GO:0005524">
    <property type="term" value="F:ATP binding"/>
    <property type="evidence" value="ECO:0007669"/>
    <property type="project" value="UniProtKB-UniRule"/>
</dbReference>